<sequence>MLNNNREGEVFFGEGGGDGIVKRAELRPDPEPSPLAALGFRSSSFLGIADGSGECTNLQLGHEGDDSQSMTRRWQLMQTTATMLPHELDM</sequence>
<evidence type="ECO:0000313" key="1">
    <source>
        <dbReference type="EMBL" id="KAJ8490829.1"/>
    </source>
</evidence>
<gene>
    <name evidence="1" type="ORF">OPV22_012550</name>
</gene>
<dbReference type="AlphaFoldDB" id="A0AAV8QYW2"/>
<accession>A0AAV8QYW2</accession>
<comment type="caution">
    <text evidence="1">The sequence shown here is derived from an EMBL/GenBank/DDBJ whole genome shotgun (WGS) entry which is preliminary data.</text>
</comment>
<proteinExistence type="predicted"/>
<keyword evidence="2" id="KW-1185">Reference proteome</keyword>
<reference evidence="1 2" key="1">
    <citation type="submission" date="2022-12" db="EMBL/GenBank/DDBJ databases">
        <title>Chromosome-scale assembly of the Ensete ventricosum genome.</title>
        <authorList>
            <person name="Dussert Y."/>
            <person name="Stocks J."/>
            <person name="Wendawek A."/>
            <person name="Woldeyes F."/>
            <person name="Nichols R.A."/>
            <person name="Borrell J.S."/>
        </authorList>
    </citation>
    <scope>NUCLEOTIDE SEQUENCE [LARGE SCALE GENOMIC DNA]</scope>
    <source>
        <strain evidence="2">cv. Maze</strain>
        <tissue evidence="1">Seeds</tissue>
    </source>
</reference>
<name>A0AAV8QYW2_ENSVE</name>
<dbReference type="EMBL" id="JAQQAF010000004">
    <property type="protein sequence ID" value="KAJ8490829.1"/>
    <property type="molecule type" value="Genomic_DNA"/>
</dbReference>
<organism evidence="1 2">
    <name type="scientific">Ensete ventricosum</name>
    <name type="common">Abyssinian banana</name>
    <name type="synonym">Musa ensete</name>
    <dbReference type="NCBI Taxonomy" id="4639"/>
    <lineage>
        <taxon>Eukaryota</taxon>
        <taxon>Viridiplantae</taxon>
        <taxon>Streptophyta</taxon>
        <taxon>Embryophyta</taxon>
        <taxon>Tracheophyta</taxon>
        <taxon>Spermatophyta</taxon>
        <taxon>Magnoliopsida</taxon>
        <taxon>Liliopsida</taxon>
        <taxon>Zingiberales</taxon>
        <taxon>Musaceae</taxon>
        <taxon>Ensete</taxon>
    </lineage>
</organism>
<protein>
    <submittedName>
        <fullName evidence="1">Uncharacterized protein</fullName>
    </submittedName>
</protein>
<evidence type="ECO:0000313" key="2">
    <source>
        <dbReference type="Proteomes" id="UP001222027"/>
    </source>
</evidence>
<dbReference type="Proteomes" id="UP001222027">
    <property type="component" value="Unassembled WGS sequence"/>
</dbReference>